<dbReference type="EnsemblMetazoa" id="ACOM027221-RA">
    <property type="protein sequence ID" value="ACOM027221-PA.1"/>
    <property type="gene ID" value="ACOM027221"/>
</dbReference>
<dbReference type="Proteomes" id="UP000075882">
    <property type="component" value="Unassembled WGS sequence"/>
</dbReference>
<sequence>MCEYGYRCRCNTTTITVIIIIADDDDDTGSPQPVGIDRCMKYTSVFTTKFGSIVAVWMLPVARRGQYHRRPAKDIACPVSESEPPGILNTYNSRIPRGLLDRTGFMEIFTQV</sequence>
<name>A0A8W7P835_ANOCL</name>
<organism evidence="1">
    <name type="scientific">Anopheles coluzzii</name>
    <name type="common">African malaria mosquito</name>
    <dbReference type="NCBI Taxonomy" id="1518534"/>
    <lineage>
        <taxon>Eukaryota</taxon>
        <taxon>Metazoa</taxon>
        <taxon>Ecdysozoa</taxon>
        <taxon>Arthropoda</taxon>
        <taxon>Hexapoda</taxon>
        <taxon>Insecta</taxon>
        <taxon>Pterygota</taxon>
        <taxon>Neoptera</taxon>
        <taxon>Endopterygota</taxon>
        <taxon>Diptera</taxon>
        <taxon>Nematocera</taxon>
        <taxon>Culicoidea</taxon>
        <taxon>Culicidae</taxon>
        <taxon>Anophelinae</taxon>
        <taxon>Anopheles</taxon>
    </lineage>
</organism>
<protein>
    <submittedName>
        <fullName evidence="1">Uncharacterized protein</fullName>
    </submittedName>
</protein>
<accession>A0A8W7P835</accession>
<dbReference type="AlphaFoldDB" id="A0A8W7P835"/>
<proteinExistence type="predicted"/>
<evidence type="ECO:0000313" key="1">
    <source>
        <dbReference type="EnsemblMetazoa" id="ACOM027221-PA.1"/>
    </source>
</evidence>
<reference evidence="1" key="1">
    <citation type="submission" date="2022-08" db="UniProtKB">
        <authorList>
            <consortium name="EnsemblMetazoa"/>
        </authorList>
    </citation>
    <scope>IDENTIFICATION</scope>
</reference>